<evidence type="ECO:0000313" key="1">
    <source>
        <dbReference type="EMBL" id="KAI3670076.1"/>
    </source>
</evidence>
<dbReference type="EMBL" id="CM042062">
    <property type="protein sequence ID" value="KAI3670076.1"/>
    <property type="molecule type" value="Genomic_DNA"/>
</dbReference>
<sequence length="107" mass="12630">MRVLASRKVRLAHFDFFARFFAFARSVLRKNLTTLELAKRKLAEYTNSQVTVMNSQKTFARFVMNSHKTFVRFVMNSQDLFACSSRSLRVLHLMKLARFVDLTRFTL</sequence>
<protein>
    <submittedName>
        <fullName evidence="1">Uncharacterized protein</fullName>
    </submittedName>
</protein>
<accession>A0ACB8XPC0</accession>
<organism evidence="1 2">
    <name type="scientific">Arctium lappa</name>
    <name type="common">Greater burdock</name>
    <name type="synonym">Lappa major</name>
    <dbReference type="NCBI Taxonomy" id="4217"/>
    <lineage>
        <taxon>Eukaryota</taxon>
        <taxon>Viridiplantae</taxon>
        <taxon>Streptophyta</taxon>
        <taxon>Embryophyta</taxon>
        <taxon>Tracheophyta</taxon>
        <taxon>Spermatophyta</taxon>
        <taxon>Magnoliopsida</taxon>
        <taxon>eudicotyledons</taxon>
        <taxon>Gunneridae</taxon>
        <taxon>Pentapetalae</taxon>
        <taxon>asterids</taxon>
        <taxon>campanulids</taxon>
        <taxon>Asterales</taxon>
        <taxon>Asteraceae</taxon>
        <taxon>Carduoideae</taxon>
        <taxon>Cardueae</taxon>
        <taxon>Arctiinae</taxon>
        <taxon>Arctium</taxon>
    </lineage>
</organism>
<dbReference type="Proteomes" id="UP001055879">
    <property type="component" value="Linkage Group LG16"/>
</dbReference>
<reference evidence="1 2" key="2">
    <citation type="journal article" date="2022" name="Mol. Ecol. Resour.">
        <title>The genomes of chicory, endive, great burdock and yacon provide insights into Asteraceae paleo-polyploidization history and plant inulin production.</title>
        <authorList>
            <person name="Fan W."/>
            <person name="Wang S."/>
            <person name="Wang H."/>
            <person name="Wang A."/>
            <person name="Jiang F."/>
            <person name="Liu H."/>
            <person name="Zhao H."/>
            <person name="Xu D."/>
            <person name="Zhang Y."/>
        </authorList>
    </citation>
    <scope>NUCLEOTIDE SEQUENCE [LARGE SCALE GENOMIC DNA]</scope>
    <source>
        <strain evidence="2">cv. Niubang</strain>
    </source>
</reference>
<evidence type="ECO:0000313" key="2">
    <source>
        <dbReference type="Proteomes" id="UP001055879"/>
    </source>
</evidence>
<keyword evidence="2" id="KW-1185">Reference proteome</keyword>
<comment type="caution">
    <text evidence="1">The sequence shown here is derived from an EMBL/GenBank/DDBJ whole genome shotgun (WGS) entry which is preliminary data.</text>
</comment>
<gene>
    <name evidence="1" type="ORF">L6452_41683</name>
</gene>
<name>A0ACB8XPC0_ARCLA</name>
<proteinExistence type="predicted"/>
<reference evidence="2" key="1">
    <citation type="journal article" date="2022" name="Mol. Ecol. Resour.">
        <title>The genomes of chicory, endive, great burdock and yacon provide insights into Asteraceae palaeo-polyploidization history and plant inulin production.</title>
        <authorList>
            <person name="Fan W."/>
            <person name="Wang S."/>
            <person name="Wang H."/>
            <person name="Wang A."/>
            <person name="Jiang F."/>
            <person name="Liu H."/>
            <person name="Zhao H."/>
            <person name="Xu D."/>
            <person name="Zhang Y."/>
        </authorList>
    </citation>
    <scope>NUCLEOTIDE SEQUENCE [LARGE SCALE GENOMIC DNA]</scope>
    <source>
        <strain evidence="2">cv. Niubang</strain>
    </source>
</reference>